<dbReference type="Proteomes" id="UP000698800">
    <property type="component" value="Unassembled WGS sequence"/>
</dbReference>
<evidence type="ECO:0000313" key="3">
    <source>
        <dbReference type="Proteomes" id="UP000698800"/>
    </source>
</evidence>
<dbReference type="PANTHER" id="PTHR39611">
    <property type="entry name" value="HYDROXYPROLINE-RICH GLYCOPROTEIN DZ-HRGP-RELATED"/>
    <property type="match status" value="1"/>
</dbReference>
<keyword evidence="3" id="KW-1185">Reference proteome</keyword>
<proteinExistence type="predicted"/>
<protein>
    <recommendedName>
        <fullName evidence="1">DUF7514 domain-containing protein</fullName>
    </recommendedName>
</protein>
<reference evidence="2" key="1">
    <citation type="submission" date="2021-03" db="EMBL/GenBank/DDBJ databases">
        <title>Comparative genomics and phylogenomic investigation of the class Geoglossomycetes provide insights into ecological specialization and systematics.</title>
        <authorList>
            <person name="Melie T."/>
            <person name="Pirro S."/>
            <person name="Miller A.N."/>
            <person name="Quandt A."/>
        </authorList>
    </citation>
    <scope>NUCLEOTIDE SEQUENCE</scope>
    <source>
        <strain evidence="2">GBOQ0MN5Z8</strain>
    </source>
</reference>
<dbReference type="AlphaFoldDB" id="A0A9P8IB65"/>
<name>A0A9P8IB65_9PEZI</name>
<accession>A0A9P8IB65</accession>
<dbReference type="EMBL" id="JAGHQL010000093">
    <property type="protein sequence ID" value="KAH0538885.1"/>
    <property type="molecule type" value="Genomic_DNA"/>
</dbReference>
<evidence type="ECO:0000313" key="2">
    <source>
        <dbReference type="EMBL" id="KAH0538885.1"/>
    </source>
</evidence>
<dbReference type="PANTHER" id="PTHR39611:SF2">
    <property type="entry name" value="HYDROXYPROLINE-RICH GLYCOPROTEIN DZ-HRGP"/>
    <property type="match status" value="1"/>
</dbReference>
<sequence length="166" mass="18245">MTGLGAGFIDQQFALVYQAYSFPYTSAPRATHSTPSLNSFLPKTQTPLLTLNGFIAFQTLKIQCDPSAQHASFQTLLSHTALLNPTDGLSPLPRTIPRTAFPETPDPDAQRRNEEVQAAIVARSQNETAQYARATASVDQATAKMRYDFFGGTKYTYADGRTEYLT</sequence>
<gene>
    <name evidence="2" type="ORF">FGG08_004541</name>
</gene>
<dbReference type="InterPro" id="IPR055936">
    <property type="entry name" value="DUF7514"/>
</dbReference>
<feature type="domain" description="DUF7514" evidence="1">
    <location>
        <begin position="12"/>
        <end position="116"/>
    </location>
</feature>
<evidence type="ECO:0000259" key="1">
    <source>
        <dbReference type="Pfam" id="PF24355"/>
    </source>
</evidence>
<comment type="caution">
    <text evidence="2">The sequence shown here is derived from an EMBL/GenBank/DDBJ whole genome shotgun (WGS) entry which is preliminary data.</text>
</comment>
<organism evidence="2 3">
    <name type="scientific">Glutinoglossum americanum</name>
    <dbReference type="NCBI Taxonomy" id="1670608"/>
    <lineage>
        <taxon>Eukaryota</taxon>
        <taxon>Fungi</taxon>
        <taxon>Dikarya</taxon>
        <taxon>Ascomycota</taxon>
        <taxon>Pezizomycotina</taxon>
        <taxon>Geoglossomycetes</taxon>
        <taxon>Geoglossales</taxon>
        <taxon>Geoglossaceae</taxon>
        <taxon>Glutinoglossum</taxon>
    </lineage>
</organism>
<dbReference type="Pfam" id="PF24355">
    <property type="entry name" value="DUF7514"/>
    <property type="match status" value="1"/>
</dbReference>
<dbReference type="OrthoDB" id="7873042at2759"/>